<dbReference type="InterPro" id="IPR036291">
    <property type="entry name" value="NAD(P)-bd_dom_sf"/>
</dbReference>
<reference evidence="20" key="1">
    <citation type="journal article" date="2014" name="Nat. Genet.">
        <title>Genome and transcriptome of the porcine whipworm Trichuris suis.</title>
        <authorList>
            <person name="Jex A.R."/>
            <person name="Nejsum P."/>
            <person name="Schwarz E.M."/>
            <person name="Hu L."/>
            <person name="Young N.D."/>
            <person name="Hall R.S."/>
            <person name="Korhonen P.K."/>
            <person name="Liao S."/>
            <person name="Thamsborg S."/>
            <person name="Xia J."/>
            <person name="Xu P."/>
            <person name="Wang S."/>
            <person name="Scheerlinck J.P."/>
            <person name="Hofmann A."/>
            <person name="Sternberg P.W."/>
            <person name="Wang J."/>
            <person name="Gasser R.B."/>
        </authorList>
    </citation>
    <scope>NUCLEOTIDE SEQUENCE [LARGE SCALE GENOMIC DNA]</scope>
    <source>
        <strain evidence="20">DCEP-RM93F</strain>
    </source>
</reference>
<dbReference type="InterPro" id="IPR003591">
    <property type="entry name" value="Leu-rich_rpt_typical-subtyp"/>
</dbReference>
<dbReference type="PROSITE" id="PS00059">
    <property type="entry name" value="ADH_ZINC"/>
    <property type="match status" value="1"/>
</dbReference>
<dbReference type="AlphaFoldDB" id="A0A085NTC8"/>
<dbReference type="Gene3D" id="3.80.10.10">
    <property type="entry name" value="Ribonuclease Inhibitor"/>
    <property type="match status" value="2"/>
</dbReference>
<evidence type="ECO:0000256" key="4">
    <source>
        <dbReference type="ARBA" id="ARBA00013190"/>
    </source>
</evidence>
<dbReference type="GO" id="GO:0004022">
    <property type="term" value="F:alcohol dehydrogenase (NAD+) activity"/>
    <property type="evidence" value="ECO:0007669"/>
    <property type="project" value="UniProtKB-EC"/>
</dbReference>
<feature type="transmembrane region" description="Helical" evidence="18">
    <location>
        <begin position="868"/>
        <end position="892"/>
    </location>
</feature>
<keyword evidence="6 17" id="KW-0479">Metal-binding</keyword>
<evidence type="ECO:0000313" key="20">
    <source>
        <dbReference type="EMBL" id="KFD72724.1"/>
    </source>
</evidence>
<accession>A0A085NTC8</accession>
<dbReference type="InterPro" id="IPR001611">
    <property type="entry name" value="Leu-rich_rpt"/>
</dbReference>
<protein>
    <recommendedName>
        <fullName evidence="12">S-(hydroxymethyl)glutathione dehydrogenase</fullName>
        <ecNumber evidence="4">1.1.1.1</ecNumber>
        <ecNumber evidence="3">1.1.1.284</ecNumber>
    </recommendedName>
</protein>
<gene>
    <name evidence="20" type="ORF">M514_01851</name>
</gene>
<dbReference type="SMART" id="SM00364">
    <property type="entry name" value="LRR_BAC"/>
    <property type="match status" value="3"/>
</dbReference>
<dbReference type="PROSITE" id="PS51450">
    <property type="entry name" value="LRR"/>
    <property type="match status" value="2"/>
</dbReference>
<evidence type="ECO:0000256" key="11">
    <source>
        <dbReference type="ARBA" id="ARBA00023027"/>
    </source>
</evidence>
<evidence type="ECO:0000256" key="6">
    <source>
        <dbReference type="ARBA" id="ARBA00022723"/>
    </source>
</evidence>
<dbReference type="SUPFAM" id="SSF50129">
    <property type="entry name" value="GroES-like"/>
    <property type="match status" value="2"/>
</dbReference>
<comment type="catalytic activity">
    <reaction evidence="14">
        <text>S-(hydroxymethyl)glutathione + NAD(+) = S-formylglutathione + NADH + H(+)</text>
        <dbReference type="Rhea" id="RHEA:19985"/>
        <dbReference type="ChEBI" id="CHEBI:15378"/>
        <dbReference type="ChEBI" id="CHEBI:57540"/>
        <dbReference type="ChEBI" id="CHEBI:57688"/>
        <dbReference type="ChEBI" id="CHEBI:57945"/>
        <dbReference type="ChEBI" id="CHEBI:58758"/>
        <dbReference type="EC" id="1.1.1.284"/>
    </reaction>
</comment>
<dbReference type="PANTHER" id="PTHR43880:SF12">
    <property type="entry name" value="ALCOHOL DEHYDROGENASE CLASS-3"/>
    <property type="match status" value="1"/>
</dbReference>
<dbReference type="GO" id="GO:0005829">
    <property type="term" value="C:cytosol"/>
    <property type="evidence" value="ECO:0007669"/>
    <property type="project" value="TreeGrafter"/>
</dbReference>
<dbReference type="Pfam" id="PF08240">
    <property type="entry name" value="ADH_N"/>
    <property type="match status" value="1"/>
</dbReference>
<dbReference type="EC" id="1.1.1.284" evidence="3"/>
<dbReference type="InterPro" id="IPR014183">
    <property type="entry name" value="ADH_3"/>
</dbReference>
<evidence type="ECO:0000256" key="13">
    <source>
        <dbReference type="ARBA" id="ARBA00047793"/>
    </source>
</evidence>
<evidence type="ECO:0000256" key="16">
    <source>
        <dbReference type="ARBA" id="ARBA00049243"/>
    </source>
</evidence>
<dbReference type="SMART" id="SM00082">
    <property type="entry name" value="LRRCT"/>
    <property type="match status" value="1"/>
</dbReference>
<evidence type="ECO:0000256" key="14">
    <source>
        <dbReference type="ARBA" id="ARBA00048110"/>
    </source>
</evidence>
<dbReference type="InterPro" id="IPR013149">
    <property type="entry name" value="ADH-like_C"/>
</dbReference>
<dbReference type="FunFam" id="3.40.50.720:FF:000003">
    <property type="entry name" value="S-(hydroxymethyl)glutathione dehydrogenase"/>
    <property type="match status" value="1"/>
</dbReference>
<dbReference type="EMBL" id="KL367476">
    <property type="protein sequence ID" value="KFD72724.1"/>
    <property type="molecule type" value="Genomic_DNA"/>
</dbReference>
<evidence type="ECO:0000256" key="9">
    <source>
        <dbReference type="ARBA" id="ARBA00022833"/>
    </source>
</evidence>
<keyword evidence="18" id="KW-1133">Transmembrane helix</keyword>
<evidence type="ECO:0000256" key="12">
    <source>
        <dbReference type="ARBA" id="ARBA00032767"/>
    </source>
</evidence>
<comment type="catalytic activity">
    <reaction evidence="15">
        <text>a secondary alcohol + NAD(+) = a ketone + NADH + H(+)</text>
        <dbReference type="Rhea" id="RHEA:10740"/>
        <dbReference type="ChEBI" id="CHEBI:15378"/>
        <dbReference type="ChEBI" id="CHEBI:17087"/>
        <dbReference type="ChEBI" id="CHEBI:35681"/>
        <dbReference type="ChEBI" id="CHEBI:57540"/>
        <dbReference type="ChEBI" id="CHEBI:57945"/>
        <dbReference type="EC" id="1.1.1.1"/>
    </reaction>
</comment>
<dbReference type="SUPFAM" id="SSF51735">
    <property type="entry name" value="NAD(P)-binding Rossmann-fold domains"/>
    <property type="match status" value="1"/>
</dbReference>
<dbReference type="Gene3D" id="3.90.180.10">
    <property type="entry name" value="Medium-chain alcohol dehydrogenases, catalytic domain"/>
    <property type="match status" value="2"/>
</dbReference>
<evidence type="ECO:0000256" key="7">
    <source>
        <dbReference type="ARBA" id="ARBA00022729"/>
    </source>
</evidence>
<feature type="domain" description="LRRCT" evidence="19">
    <location>
        <begin position="799"/>
        <end position="850"/>
    </location>
</feature>
<proteinExistence type="inferred from homology"/>
<dbReference type="SMART" id="SM00369">
    <property type="entry name" value="LRR_TYP"/>
    <property type="match status" value="11"/>
</dbReference>
<evidence type="ECO:0000256" key="1">
    <source>
        <dbReference type="ARBA" id="ARBA00001947"/>
    </source>
</evidence>
<keyword evidence="18" id="KW-0472">Membrane</keyword>
<dbReference type="InterPro" id="IPR011032">
    <property type="entry name" value="GroES-like_sf"/>
</dbReference>
<dbReference type="PANTHER" id="PTHR43880">
    <property type="entry name" value="ALCOHOL DEHYDROGENASE"/>
    <property type="match status" value="1"/>
</dbReference>
<keyword evidence="11" id="KW-0520">NAD</keyword>
<evidence type="ECO:0000259" key="19">
    <source>
        <dbReference type="SMART" id="SM00082"/>
    </source>
</evidence>
<evidence type="ECO:0000256" key="3">
    <source>
        <dbReference type="ARBA" id="ARBA00012309"/>
    </source>
</evidence>
<dbReference type="InterPro" id="IPR032675">
    <property type="entry name" value="LRR_dom_sf"/>
</dbReference>
<dbReference type="GO" id="GO:0051903">
    <property type="term" value="F:S-(hydroxymethyl)glutathione dehydrogenase [NAD(P)+] activity"/>
    <property type="evidence" value="ECO:0007669"/>
    <property type="project" value="UniProtKB-EC"/>
</dbReference>
<dbReference type="FunFam" id="3.90.180.10:FF:000001">
    <property type="entry name" value="S-(hydroxymethyl)glutathione dehydrogenase"/>
    <property type="match status" value="1"/>
</dbReference>
<keyword evidence="10" id="KW-0560">Oxidoreductase</keyword>
<keyword evidence="5" id="KW-0433">Leucine-rich repeat</keyword>
<organism evidence="20">
    <name type="scientific">Trichuris suis</name>
    <name type="common">pig whipworm</name>
    <dbReference type="NCBI Taxonomy" id="68888"/>
    <lineage>
        <taxon>Eukaryota</taxon>
        <taxon>Metazoa</taxon>
        <taxon>Ecdysozoa</taxon>
        <taxon>Nematoda</taxon>
        <taxon>Enoplea</taxon>
        <taxon>Dorylaimia</taxon>
        <taxon>Trichinellida</taxon>
        <taxon>Trichuridae</taxon>
        <taxon>Trichuris</taxon>
    </lineage>
</organism>
<comment type="similarity">
    <text evidence="2">Belongs to the zinc-containing alcohol dehydrogenase family. Class-III subfamily.</text>
</comment>
<comment type="cofactor">
    <cofactor evidence="1 17">
        <name>Zn(2+)</name>
        <dbReference type="ChEBI" id="CHEBI:29105"/>
    </cofactor>
</comment>
<dbReference type="SUPFAM" id="SSF52058">
    <property type="entry name" value="L domain-like"/>
    <property type="match status" value="1"/>
</dbReference>
<evidence type="ECO:0000256" key="5">
    <source>
        <dbReference type="ARBA" id="ARBA00022614"/>
    </source>
</evidence>
<dbReference type="Proteomes" id="UP000030758">
    <property type="component" value="Unassembled WGS sequence"/>
</dbReference>
<dbReference type="PRINTS" id="PR00019">
    <property type="entry name" value="LEURICHRPT"/>
</dbReference>
<name>A0A085NTC8_9BILA</name>
<evidence type="ECO:0000256" key="17">
    <source>
        <dbReference type="RuleBase" id="RU361277"/>
    </source>
</evidence>
<evidence type="ECO:0000256" key="10">
    <source>
        <dbReference type="ARBA" id="ARBA00023002"/>
    </source>
</evidence>
<keyword evidence="7" id="KW-0732">Signal</keyword>
<keyword evidence="9 17" id="KW-0862">Zinc</keyword>
<dbReference type="GO" id="GO:0008270">
    <property type="term" value="F:zinc ion binding"/>
    <property type="evidence" value="ECO:0007669"/>
    <property type="project" value="InterPro"/>
</dbReference>
<dbReference type="InterPro" id="IPR013154">
    <property type="entry name" value="ADH-like_N"/>
</dbReference>
<evidence type="ECO:0000256" key="8">
    <source>
        <dbReference type="ARBA" id="ARBA00022737"/>
    </source>
</evidence>
<dbReference type="Pfam" id="PF13855">
    <property type="entry name" value="LRR_8"/>
    <property type="match status" value="4"/>
</dbReference>
<dbReference type="InterPro" id="IPR000483">
    <property type="entry name" value="Cys-rich_flank_reg_C"/>
</dbReference>
<evidence type="ECO:0000256" key="2">
    <source>
        <dbReference type="ARBA" id="ARBA00010902"/>
    </source>
</evidence>
<evidence type="ECO:0000256" key="18">
    <source>
        <dbReference type="SAM" id="Phobius"/>
    </source>
</evidence>
<comment type="catalytic activity">
    <reaction evidence="13">
        <text>S-(hydroxymethyl)glutathione + NADP(+) = S-formylglutathione + NADPH + H(+)</text>
        <dbReference type="Rhea" id="RHEA:19981"/>
        <dbReference type="ChEBI" id="CHEBI:15378"/>
        <dbReference type="ChEBI" id="CHEBI:57688"/>
        <dbReference type="ChEBI" id="CHEBI:57783"/>
        <dbReference type="ChEBI" id="CHEBI:58349"/>
        <dbReference type="ChEBI" id="CHEBI:58758"/>
        <dbReference type="EC" id="1.1.1.284"/>
    </reaction>
</comment>
<comment type="catalytic activity">
    <reaction evidence="16">
        <text>a primary alcohol + NAD(+) = an aldehyde + NADH + H(+)</text>
        <dbReference type="Rhea" id="RHEA:10736"/>
        <dbReference type="ChEBI" id="CHEBI:15378"/>
        <dbReference type="ChEBI" id="CHEBI:15734"/>
        <dbReference type="ChEBI" id="CHEBI:17478"/>
        <dbReference type="ChEBI" id="CHEBI:57540"/>
        <dbReference type="ChEBI" id="CHEBI:57945"/>
        <dbReference type="EC" id="1.1.1.1"/>
    </reaction>
</comment>
<sequence>MTSEGKPIECKAAIAWSAGEPLKVETVTVDPPKANEVRIKIIATAICHTDLYTLSGRDPEGVFPVIFGHEGAGIVESIGCEVTTVAPGDHVIPLYTPQCRSCKFCLSSKTNLCSKIRETQGKGLMPDGTTRFSCRSQRIFHYMGCSTFSEYTVVAEISVAKINVNAPMDKVCLLGCGIPTGYGAALNTANIEEGGTVAVWGVGCVGLSVIMGAVEPRQFGATHFVNPSNSSKDDLQRELLEMSDGGFDYTFECIGNVECMRLALECCHKGWGVSIILGVAAAGKEISTRPFYLVTGRWKSRDSVPLLVEQYMKGALKVDEFVTGQYPLSEIGQAIDSMHEGNSLSLSGRTNKRTHFCWLDFVGPILVHCVRLMSKPCLLRMASFPDCVLLFIFFACRCSFVISQCPLVREPCYCSSTSLEPVSIVCHNAGSLESVLRAISGAENVQIDSLSITSTPIGQLPPGAFQRLAIVRLVLNKNGLTDIDDTAFDGPLLDSLLDLDLRFNALGRVPTKGISRLRRLNKLSLAFNRIPSIGSNSFAQYACSDYLTRIDLSGNRLTDLDENAFHGLRALSEINLEANSLAAVPTPALREHRSRLKNLNLGANRISMLTKGSLDLPNLESLSLEYNVISSLTPDVLAGTPNLLYLYLTGNKFTQWDSDMLRHVGNLRAIAMGEMAIRTIPADAFRHTPNLLRLEMSESAVDTIEQGAFQRIPNVQAIALHKNLLTEVRADMFRGLNHLYALDLSNNELRKVDDFAWAHLPALRNLDISNNELRTIPPGTFNGTFLKGRDARVLYVCNNPWACNEQLEWFRTWLRQNNDIIIDKSDCYALCRSPDHLVNWPLRGENIIPPEPIGPEGDGSYALSSVGWIILAVILAILLTSICLLALVRYFVSKKHKKQKEEAEERRILSSAASGYPAGSGGSAYPASVVDLPQVTNVADNRQWSY</sequence>
<dbReference type="InterPro" id="IPR002328">
    <property type="entry name" value="ADH_Zn_CS"/>
</dbReference>
<dbReference type="GO" id="GO:0046294">
    <property type="term" value="P:formaldehyde catabolic process"/>
    <property type="evidence" value="ECO:0007669"/>
    <property type="project" value="InterPro"/>
</dbReference>
<dbReference type="Gene3D" id="3.40.50.720">
    <property type="entry name" value="NAD(P)-binding Rossmann-like Domain"/>
    <property type="match status" value="2"/>
</dbReference>
<keyword evidence="18" id="KW-0812">Transmembrane</keyword>
<dbReference type="EC" id="1.1.1.1" evidence="4"/>
<dbReference type="Pfam" id="PF00107">
    <property type="entry name" value="ADH_zinc_N"/>
    <property type="match status" value="1"/>
</dbReference>
<evidence type="ECO:0000256" key="15">
    <source>
        <dbReference type="ARBA" id="ARBA00049164"/>
    </source>
</evidence>
<dbReference type="CDD" id="cd08300">
    <property type="entry name" value="alcohol_DH_class_III"/>
    <property type="match status" value="1"/>
</dbReference>
<keyword evidence="8" id="KW-0677">Repeat</keyword>